<accession>A0A7J3Z5X9</accession>
<evidence type="ECO:0000313" key="1">
    <source>
        <dbReference type="EMBL" id="HHQ50186.1"/>
    </source>
</evidence>
<gene>
    <name evidence="1" type="ORF">ENM66_02420</name>
</gene>
<dbReference type="EMBL" id="DRYQ01000032">
    <property type="protein sequence ID" value="HHQ50186.1"/>
    <property type="molecule type" value="Genomic_DNA"/>
</dbReference>
<reference evidence="1" key="1">
    <citation type="journal article" date="2020" name="mSystems">
        <title>Genome- and Community-Level Interaction Insights into Carbon Utilization and Element Cycling Functions of Hydrothermarchaeota in Hydrothermal Sediment.</title>
        <authorList>
            <person name="Zhou Z."/>
            <person name="Liu Y."/>
            <person name="Xu W."/>
            <person name="Pan J."/>
            <person name="Luo Z.H."/>
            <person name="Li M."/>
        </authorList>
    </citation>
    <scope>NUCLEOTIDE SEQUENCE [LARGE SCALE GENOMIC DNA]</scope>
    <source>
        <strain evidence="1">SpSt-1105</strain>
    </source>
</reference>
<comment type="caution">
    <text evidence="1">The sequence shown here is derived from an EMBL/GenBank/DDBJ whole genome shotgun (WGS) entry which is preliminary data.</text>
</comment>
<sequence length="131" mass="15036">MASVMPGNMLAKRATTLFLISLLVVMFLIVLFWFSHYSFQQDKELNVLLKMCSKAAENFRSDSIWEPSSVLVFNRTEIAEGIIRRKIIYSGRHYNIVIGNETHIVIYATSVGQFPLHSKGFFYVIHAIAIY</sequence>
<name>A0A7J3Z5X9_9CREN</name>
<protein>
    <submittedName>
        <fullName evidence="1">Uncharacterized protein</fullName>
    </submittedName>
</protein>
<organism evidence="1">
    <name type="scientific">Ignisphaera aggregans</name>
    <dbReference type="NCBI Taxonomy" id="334771"/>
    <lineage>
        <taxon>Archaea</taxon>
        <taxon>Thermoproteota</taxon>
        <taxon>Thermoprotei</taxon>
        <taxon>Desulfurococcales</taxon>
        <taxon>Desulfurococcaceae</taxon>
        <taxon>Ignisphaera</taxon>
    </lineage>
</organism>
<proteinExistence type="predicted"/>
<dbReference type="AlphaFoldDB" id="A0A7J3Z5X9"/>